<evidence type="ECO:0000259" key="4">
    <source>
        <dbReference type="Pfam" id="PF11380"/>
    </source>
</evidence>
<evidence type="ECO:0000259" key="5">
    <source>
        <dbReference type="Pfam" id="PF17101"/>
    </source>
</evidence>
<dbReference type="InterPro" id="IPR047141">
    <property type="entry name" value="Stealth"/>
</dbReference>
<feature type="domain" description="Stealth protein CR2 conserved region 2" evidence="4">
    <location>
        <begin position="246"/>
        <end position="352"/>
    </location>
</feature>
<dbReference type="Pfam" id="PF11380">
    <property type="entry name" value="Stealth_CR2"/>
    <property type="match status" value="1"/>
</dbReference>
<dbReference type="PANTHER" id="PTHR24045:SF0">
    <property type="entry name" value="N-ACETYLGLUCOSAMINE-1-PHOSPHOTRANSFERASE SUBUNITS ALPHA_BETA"/>
    <property type="match status" value="1"/>
</dbReference>
<dbReference type="Pfam" id="PF17103">
    <property type="entry name" value="Stealth_CR4"/>
    <property type="match status" value="1"/>
</dbReference>
<protein>
    <submittedName>
        <fullName evidence="8">Exopolysaccharide phosphotransferase</fullName>
    </submittedName>
</protein>
<proteinExistence type="inferred from homology"/>
<dbReference type="EMBL" id="AP023356">
    <property type="protein sequence ID" value="BCJ42780.1"/>
    <property type="molecule type" value="Genomic_DNA"/>
</dbReference>
<keyword evidence="3" id="KW-0270">Exopolysaccharide synthesis</keyword>
<accession>A0ABM7LU33</accession>
<dbReference type="InterPro" id="IPR021520">
    <property type="entry name" value="Stealth_CR2"/>
</dbReference>
<dbReference type="InterPro" id="IPR031357">
    <property type="entry name" value="Stealth_CR3"/>
</dbReference>
<evidence type="ECO:0000259" key="7">
    <source>
        <dbReference type="Pfam" id="PF17103"/>
    </source>
</evidence>
<evidence type="ECO:0000259" key="6">
    <source>
        <dbReference type="Pfam" id="PF17102"/>
    </source>
</evidence>
<comment type="similarity">
    <text evidence="1">Belongs to the stealth family.</text>
</comment>
<organism evidence="8 9">
    <name type="scientific">Actinoplanes ianthinogenes</name>
    <dbReference type="NCBI Taxonomy" id="122358"/>
    <lineage>
        <taxon>Bacteria</taxon>
        <taxon>Bacillati</taxon>
        <taxon>Actinomycetota</taxon>
        <taxon>Actinomycetes</taxon>
        <taxon>Micromonosporales</taxon>
        <taxon>Micromonosporaceae</taxon>
        <taxon>Actinoplanes</taxon>
    </lineage>
</organism>
<feature type="domain" description="Stealth protein CR1 conserved region 1" evidence="5">
    <location>
        <begin position="209"/>
        <end position="235"/>
    </location>
</feature>
<gene>
    <name evidence="8" type="ORF">Aiant_34370</name>
</gene>
<evidence type="ECO:0000256" key="2">
    <source>
        <dbReference type="ARBA" id="ARBA00022679"/>
    </source>
</evidence>
<keyword evidence="2" id="KW-0808">Transferase</keyword>
<dbReference type="InterPro" id="IPR031358">
    <property type="entry name" value="Stealth_CR1"/>
</dbReference>
<dbReference type="PANTHER" id="PTHR24045">
    <property type="match status" value="1"/>
</dbReference>
<feature type="domain" description="Stealth protein CR4 conserved region 4" evidence="7">
    <location>
        <begin position="479"/>
        <end position="518"/>
    </location>
</feature>
<reference evidence="8 9" key="1">
    <citation type="submission" date="2020-08" db="EMBL/GenBank/DDBJ databases">
        <title>Whole genome shotgun sequence of Actinoplanes ianthinogenes NBRC 13996.</title>
        <authorList>
            <person name="Komaki H."/>
            <person name="Tamura T."/>
        </authorList>
    </citation>
    <scope>NUCLEOTIDE SEQUENCE [LARGE SCALE GENOMIC DNA]</scope>
    <source>
        <strain evidence="8 9">NBRC 13996</strain>
    </source>
</reference>
<name>A0ABM7LU33_9ACTN</name>
<evidence type="ECO:0000313" key="9">
    <source>
        <dbReference type="Proteomes" id="UP000676967"/>
    </source>
</evidence>
<feature type="domain" description="Stealth protein CR3 conserved region 3" evidence="6">
    <location>
        <begin position="396"/>
        <end position="443"/>
    </location>
</feature>
<evidence type="ECO:0000313" key="8">
    <source>
        <dbReference type="EMBL" id="BCJ42780.1"/>
    </source>
</evidence>
<dbReference type="InterPro" id="IPR031356">
    <property type="entry name" value="Stealth_CR4"/>
</dbReference>
<sequence>MFDLTSADRVEMSIQMMPRTVHIHSGLTPLQVRTRNHVAVEQVLARSGVEYFAVRGLDDRVPVIGVRADQRSAVVAALVDLARETQAYLAPILPKPAVRDVLMDGSEDTAWAKVADAKVLRMVWFRTDPTRSLVYGREYGCEIEFWGTARDGRLWGPRHNRVGRVLPGESNPVEAPMEKFTRLAGVGQDLPPVRTRPEMTVTLPDDITFPIDVVYTWVDGTDPAWQQRRAQVTGETYHAESASAARFLSRDELRYSLRSIHANAPWVRNIYIVTDDQTPRWLDDSRSNIRVVSHKEIFSDASVLPVFNSHAIESQLHHIDGLAEHFLYLNDDMFFGRPMAPQTFFLANGLSKFFLSQGRVPVGPIREDDTPVDAAHKNNRRLLEAKFGPVTTQVFQHVPYALRRSVMTEIESEFAADYALTMASRFRHTEDLSPVSNLYHHYAFLSGRALPGSVKYGYVQLAVPDLAARLARALERRDWEAYCINDAYSTEDQLAAQDAVLRPFLDGYFPVPSPYEKQG</sequence>
<dbReference type="Pfam" id="PF17102">
    <property type="entry name" value="Stealth_CR3"/>
    <property type="match status" value="1"/>
</dbReference>
<dbReference type="Pfam" id="PF17101">
    <property type="entry name" value="Stealth_CR1"/>
    <property type="match status" value="1"/>
</dbReference>
<dbReference type="Proteomes" id="UP000676967">
    <property type="component" value="Chromosome"/>
</dbReference>
<evidence type="ECO:0000256" key="3">
    <source>
        <dbReference type="ARBA" id="ARBA00023169"/>
    </source>
</evidence>
<evidence type="ECO:0000256" key="1">
    <source>
        <dbReference type="ARBA" id="ARBA00007583"/>
    </source>
</evidence>
<keyword evidence="9" id="KW-1185">Reference proteome</keyword>